<evidence type="ECO:0000313" key="3">
    <source>
        <dbReference type="Proteomes" id="UP000185934"/>
    </source>
</evidence>
<dbReference type="NCBIfam" id="TIGR00762">
    <property type="entry name" value="DegV"/>
    <property type="match status" value="1"/>
</dbReference>
<dbReference type="OrthoDB" id="9760324at2"/>
<dbReference type="PANTHER" id="PTHR33434">
    <property type="entry name" value="DEGV DOMAIN-CONTAINING PROTEIN DR_1986-RELATED"/>
    <property type="match status" value="1"/>
</dbReference>
<evidence type="ECO:0000256" key="1">
    <source>
        <dbReference type="ARBA" id="ARBA00023121"/>
    </source>
</evidence>
<dbReference type="Gene3D" id="3.30.1180.10">
    <property type="match status" value="1"/>
</dbReference>
<reference evidence="3" key="1">
    <citation type="submission" date="2016-11" db="EMBL/GenBank/DDBJ databases">
        <title>Dehalogenimonas formicexedens sp. nov., a chlorinated alkane respiring bacterium isolated from contaminated groundwater.</title>
        <authorList>
            <person name="Key T.A."/>
            <person name="Bowman K.S."/>
            <person name="Lee I."/>
            <person name="Chun J."/>
            <person name="Albuquerque L."/>
            <person name="da Costa M.S."/>
            <person name="Rainey F.A."/>
            <person name="Moe W.M."/>
        </authorList>
    </citation>
    <scope>NUCLEOTIDE SEQUENCE [LARGE SCALE GENOMIC DNA]</scope>
    <source>
        <strain evidence="3">NSZ-14</strain>
    </source>
</reference>
<organism evidence="2 3">
    <name type="scientific">Dehalogenimonas formicexedens</name>
    <dbReference type="NCBI Taxonomy" id="1839801"/>
    <lineage>
        <taxon>Bacteria</taxon>
        <taxon>Bacillati</taxon>
        <taxon>Chloroflexota</taxon>
        <taxon>Dehalococcoidia</taxon>
        <taxon>Dehalococcoidales</taxon>
        <taxon>Dehalococcoidaceae</taxon>
        <taxon>Dehalogenimonas</taxon>
    </lineage>
</organism>
<dbReference type="Gene3D" id="3.40.50.10170">
    <property type="match status" value="1"/>
</dbReference>
<gene>
    <name evidence="2" type="ORF">Dform_01471</name>
</gene>
<dbReference type="AlphaFoldDB" id="A0A1P8F8N4"/>
<dbReference type="PROSITE" id="PS51482">
    <property type="entry name" value="DEGV"/>
    <property type="match status" value="1"/>
</dbReference>
<name>A0A1P8F8N4_9CHLR</name>
<dbReference type="GO" id="GO:0008289">
    <property type="term" value="F:lipid binding"/>
    <property type="evidence" value="ECO:0007669"/>
    <property type="project" value="UniProtKB-KW"/>
</dbReference>
<dbReference type="KEGG" id="dfo:Dform_01471"/>
<dbReference type="InterPro" id="IPR003797">
    <property type="entry name" value="DegV"/>
</dbReference>
<protein>
    <submittedName>
        <fullName evidence="2">EDD domain protein, DegV family</fullName>
    </submittedName>
</protein>
<keyword evidence="1" id="KW-0446">Lipid-binding</keyword>
<dbReference type="EMBL" id="CP018258">
    <property type="protein sequence ID" value="APV44793.1"/>
    <property type="molecule type" value="Genomic_DNA"/>
</dbReference>
<dbReference type="InterPro" id="IPR050270">
    <property type="entry name" value="DegV_domain_contain"/>
</dbReference>
<dbReference type="PANTHER" id="PTHR33434:SF2">
    <property type="entry name" value="FATTY ACID-BINDING PROTEIN TM_1468"/>
    <property type="match status" value="1"/>
</dbReference>
<dbReference type="STRING" id="1839801.Dform_01471"/>
<dbReference type="Pfam" id="PF02645">
    <property type="entry name" value="DegV"/>
    <property type="match status" value="1"/>
</dbReference>
<proteinExistence type="predicted"/>
<accession>A0A1P8F8N4</accession>
<dbReference type="SUPFAM" id="SSF82549">
    <property type="entry name" value="DAK1/DegV-like"/>
    <property type="match status" value="1"/>
</dbReference>
<dbReference type="InterPro" id="IPR043168">
    <property type="entry name" value="DegV_C"/>
</dbReference>
<dbReference type="Proteomes" id="UP000185934">
    <property type="component" value="Chromosome"/>
</dbReference>
<dbReference type="RefSeq" id="WP_076004421.1">
    <property type="nucleotide sequence ID" value="NZ_CP018258.1"/>
</dbReference>
<keyword evidence="3" id="KW-1185">Reference proteome</keyword>
<sequence>MAVKIITDSTSDIPKSVADALDIRVVPIYVRFGDKTYRDGVDIDPVELYRLLTTLDMHPATSQPNPEDFVAVYNECCCNSDGILSIHISSKISGTYNSACLAKKSLAKSCSIEVMDSKFNSAGLGLVVLAAARKAKCGGSLAEVIAETNKAIAEIKMLGMFKTMKYLARSGRVNKTIASAAHFLSVMPLLTFHSGEITRAGFVRTVTQGMKRIIDFVNNNMPVKELSIVHSEVPNDAARLKECISEFVPEEKIAISQMGAGLGVHGGPGVLLVGIRT</sequence>
<evidence type="ECO:0000313" key="2">
    <source>
        <dbReference type="EMBL" id="APV44793.1"/>
    </source>
</evidence>